<dbReference type="InterPro" id="IPR045087">
    <property type="entry name" value="Cu-oxidase_fam"/>
</dbReference>
<reference evidence="7" key="2">
    <citation type="submission" date="2020-09" db="EMBL/GenBank/DDBJ databases">
        <authorList>
            <person name="Sun Q."/>
            <person name="Ohkuma M."/>
        </authorList>
    </citation>
    <scope>NUCLEOTIDE SEQUENCE</scope>
    <source>
        <strain evidence="7">JCM 31311</strain>
    </source>
</reference>
<dbReference type="Pfam" id="PF07732">
    <property type="entry name" value="Cu-oxidase_3"/>
    <property type="match status" value="1"/>
</dbReference>
<evidence type="ECO:0000313" key="8">
    <source>
        <dbReference type="Proteomes" id="UP000603865"/>
    </source>
</evidence>
<protein>
    <recommendedName>
        <fullName evidence="9">Copper oxidase</fullName>
    </recommendedName>
</protein>
<sequence>MTTKHRALLLFSAATLTGLSWWAAAATPSGSGQRTPSMPGMAMPDKPVAAPFKRVPASQLPAATITGPTRMGTLVMPPGMIMTSTTSMAAMKDMAAVDPAQVKVSAAPTARGDLPLAPRLVNGVKEFRLTLGLTNWTILPTRQVAAYAVNGQVPGPRLRFEQGDRIRVIVKNTLPEATSIHWHGLILDNRMDGVGGVTQPSIAPGATFTYSFTAVQAGTYFYHSHTQVDRQQGLGLYGALIIDPTTRAANIARIRALTTPGDPATALASPQDEPRADKEYVLQLQEWLWRDGYTFPAMIMEGALPNYFTINGKAYPSTDTIQLKVGQSVKLRFIGTNNNFVHPMHVHGGPFEVVARDGLTLKPSARFLADTVNVGPGQRYDVIWKARKSGTWLVHCHIPHHTVNDNVEEQGGGGLTMKIVVKG</sequence>
<feature type="domain" description="Plastocyanin-like" evidence="6">
    <location>
        <begin position="134"/>
        <end position="245"/>
    </location>
</feature>
<dbReference type="CDD" id="cd13860">
    <property type="entry name" value="CuRO_1_2dMco_1"/>
    <property type="match status" value="1"/>
</dbReference>
<keyword evidence="4" id="KW-0732">Signal</keyword>
<evidence type="ECO:0000259" key="6">
    <source>
        <dbReference type="Pfam" id="PF07732"/>
    </source>
</evidence>
<accession>A0A918F985</accession>
<dbReference type="GO" id="GO:0016491">
    <property type="term" value="F:oxidoreductase activity"/>
    <property type="evidence" value="ECO:0007669"/>
    <property type="project" value="UniProtKB-KW"/>
</dbReference>
<dbReference type="Gene3D" id="2.60.40.420">
    <property type="entry name" value="Cupredoxins - blue copper proteins"/>
    <property type="match status" value="1"/>
</dbReference>
<organism evidence="7 8">
    <name type="scientific">Deinococcus ruber</name>
    <dbReference type="NCBI Taxonomy" id="1848197"/>
    <lineage>
        <taxon>Bacteria</taxon>
        <taxon>Thermotogati</taxon>
        <taxon>Deinococcota</taxon>
        <taxon>Deinococci</taxon>
        <taxon>Deinococcales</taxon>
        <taxon>Deinococcaceae</taxon>
        <taxon>Deinococcus</taxon>
    </lineage>
</organism>
<evidence type="ECO:0000256" key="4">
    <source>
        <dbReference type="SAM" id="SignalP"/>
    </source>
</evidence>
<dbReference type="SUPFAM" id="SSF49503">
    <property type="entry name" value="Cupredoxins"/>
    <property type="match status" value="2"/>
</dbReference>
<gene>
    <name evidence="7" type="ORF">GCM10008957_36660</name>
</gene>
<comment type="caution">
    <text evidence="7">The sequence shown here is derived from an EMBL/GenBank/DDBJ whole genome shotgun (WGS) entry which is preliminary data.</text>
</comment>
<evidence type="ECO:0000256" key="1">
    <source>
        <dbReference type="ARBA" id="ARBA00022723"/>
    </source>
</evidence>
<dbReference type="RefSeq" id="WP_189091955.1">
    <property type="nucleotide sequence ID" value="NZ_BMQL01000026.1"/>
</dbReference>
<evidence type="ECO:0008006" key="9">
    <source>
        <dbReference type="Google" id="ProtNLM"/>
    </source>
</evidence>
<keyword evidence="3" id="KW-0186">Copper</keyword>
<feature type="signal peptide" evidence="4">
    <location>
        <begin position="1"/>
        <end position="25"/>
    </location>
</feature>
<evidence type="ECO:0000256" key="2">
    <source>
        <dbReference type="ARBA" id="ARBA00023002"/>
    </source>
</evidence>
<dbReference type="InterPro" id="IPR008972">
    <property type="entry name" value="Cupredoxin"/>
</dbReference>
<keyword evidence="1" id="KW-0479">Metal-binding</keyword>
<dbReference type="PANTHER" id="PTHR11709:SF394">
    <property type="entry name" value="FI03373P-RELATED"/>
    <property type="match status" value="1"/>
</dbReference>
<evidence type="ECO:0000313" key="7">
    <source>
        <dbReference type="EMBL" id="GGR21062.1"/>
    </source>
</evidence>
<keyword evidence="8" id="KW-1185">Reference proteome</keyword>
<evidence type="ECO:0000259" key="5">
    <source>
        <dbReference type="Pfam" id="PF07731"/>
    </source>
</evidence>
<dbReference type="InterPro" id="IPR011706">
    <property type="entry name" value="Cu-oxidase_C"/>
</dbReference>
<dbReference type="GO" id="GO:0005507">
    <property type="term" value="F:copper ion binding"/>
    <property type="evidence" value="ECO:0007669"/>
    <property type="project" value="InterPro"/>
</dbReference>
<dbReference type="CDD" id="cd04202">
    <property type="entry name" value="CuRO_D2_2dMcoN_like"/>
    <property type="match status" value="1"/>
</dbReference>
<dbReference type="EMBL" id="BMQL01000026">
    <property type="protein sequence ID" value="GGR21062.1"/>
    <property type="molecule type" value="Genomic_DNA"/>
</dbReference>
<dbReference type="InterPro" id="IPR011707">
    <property type="entry name" value="Cu-oxidase-like_N"/>
</dbReference>
<feature type="chain" id="PRO_5037908571" description="Copper oxidase" evidence="4">
    <location>
        <begin position="26"/>
        <end position="423"/>
    </location>
</feature>
<evidence type="ECO:0000256" key="3">
    <source>
        <dbReference type="ARBA" id="ARBA00023008"/>
    </source>
</evidence>
<dbReference type="Proteomes" id="UP000603865">
    <property type="component" value="Unassembled WGS sequence"/>
</dbReference>
<name>A0A918F985_9DEIO</name>
<keyword evidence="2" id="KW-0560">Oxidoreductase</keyword>
<reference evidence="7" key="1">
    <citation type="journal article" date="2014" name="Int. J. Syst. Evol. Microbiol.">
        <title>Complete genome sequence of Corynebacterium casei LMG S-19264T (=DSM 44701T), isolated from a smear-ripened cheese.</title>
        <authorList>
            <consortium name="US DOE Joint Genome Institute (JGI-PGF)"/>
            <person name="Walter F."/>
            <person name="Albersmeier A."/>
            <person name="Kalinowski J."/>
            <person name="Ruckert C."/>
        </authorList>
    </citation>
    <scope>NUCLEOTIDE SEQUENCE</scope>
    <source>
        <strain evidence="7">JCM 31311</strain>
    </source>
</reference>
<dbReference type="PANTHER" id="PTHR11709">
    <property type="entry name" value="MULTI-COPPER OXIDASE"/>
    <property type="match status" value="1"/>
</dbReference>
<dbReference type="AlphaFoldDB" id="A0A918F985"/>
<proteinExistence type="predicted"/>
<dbReference type="Pfam" id="PF07731">
    <property type="entry name" value="Cu-oxidase_2"/>
    <property type="match status" value="1"/>
</dbReference>
<feature type="domain" description="Plastocyanin-like" evidence="5">
    <location>
        <begin position="301"/>
        <end position="404"/>
    </location>
</feature>